<dbReference type="PANTHER" id="PTHR45975:SF2">
    <property type="entry name" value="NUCLEOSOME-REMODELING FACTOR SUBUNIT BPTF"/>
    <property type="match status" value="1"/>
</dbReference>
<dbReference type="InterPro" id="IPR001965">
    <property type="entry name" value="Znf_PHD"/>
</dbReference>
<dbReference type="InterPro" id="IPR038028">
    <property type="entry name" value="BPTF"/>
</dbReference>
<dbReference type="CTD" id="20325968"/>
<feature type="region of interest" description="Disordered" evidence="9">
    <location>
        <begin position="1808"/>
        <end position="1829"/>
    </location>
</feature>
<dbReference type="EMBL" id="KL597212">
    <property type="protein sequence ID" value="KER19428.1"/>
    <property type="molecule type" value="Genomic_DNA"/>
</dbReference>
<proteinExistence type="predicted"/>
<feature type="coiled-coil region" evidence="8">
    <location>
        <begin position="1548"/>
        <end position="1596"/>
    </location>
</feature>
<feature type="region of interest" description="Disordered" evidence="9">
    <location>
        <begin position="66"/>
        <end position="255"/>
    </location>
</feature>
<evidence type="ECO:0000256" key="8">
    <source>
        <dbReference type="SAM" id="Coils"/>
    </source>
</evidence>
<keyword evidence="8" id="KW-0175">Coiled coil</keyword>
<feature type="compositionally biased region" description="Polar residues" evidence="9">
    <location>
        <begin position="2901"/>
        <end position="2911"/>
    </location>
</feature>
<dbReference type="GO" id="GO:0006357">
    <property type="term" value="P:regulation of transcription by RNA polymerase II"/>
    <property type="evidence" value="ECO:0007669"/>
    <property type="project" value="InterPro"/>
</dbReference>
<feature type="region of interest" description="Disordered" evidence="9">
    <location>
        <begin position="1412"/>
        <end position="1488"/>
    </location>
</feature>
<dbReference type="InterPro" id="IPR043502">
    <property type="entry name" value="DNA/RNA_pol_sf"/>
</dbReference>
<feature type="region of interest" description="Disordered" evidence="9">
    <location>
        <begin position="1"/>
        <end position="27"/>
    </location>
</feature>
<feature type="compositionally biased region" description="Polar residues" evidence="9">
    <location>
        <begin position="1820"/>
        <end position="1829"/>
    </location>
</feature>
<evidence type="ECO:0000256" key="3">
    <source>
        <dbReference type="ARBA" id="ARBA00022771"/>
    </source>
</evidence>
<dbReference type="GeneID" id="20325968"/>
<dbReference type="Pfam" id="PF00628">
    <property type="entry name" value="PHD"/>
    <property type="match status" value="3"/>
</dbReference>
<dbReference type="InterPro" id="IPR019786">
    <property type="entry name" value="Zinc_finger_PHD-type_CS"/>
</dbReference>
<feature type="compositionally biased region" description="Low complexity" evidence="9">
    <location>
        <begin position="2477"/>
        <end position="2495"/>
    </location>
</feature>
<keyword evidence="6" id="KW-0539">Nucleus</keyword>
<dbReference type="InterPro" id="IPR036427">
    <property type="entry name" value="Bromodomain-like_sf"/>
</dbReference>
<feature type="compositionally biased region" description="Basic and acidic residues" evidence="9">
    <location>
        <begin position="128"/>
        <end position="145"/>
    </location>
</feature>
<feature type="region of interest" description="Disordered" evidence="9">
    <location>
        <begin position="262"/>
        <end position="281"/>
    </location>
</feature>
<dbReference type="Proteomes" id="UP000054324">
    <property type="component" value="Unassembled WGS sequence"/>
</dbReference>
<feature type="compositionally biased region" description="Low complexity" evidence="9">
    <location>
        <begin position="3006"/>
        <end position="3019"/>
    </location>
</feature>
<dbReference type="InterPro" id="IPR019787">
    <property type="entry name" value="Znf_PHD-finger"/>
</dbReference>
<dbReference type="SUPFAM" id="SSF47370">
    <property type="entry name" value="Bromodomain"/>
    <property type="match status" value="1"/>
</dbReference>
<organism evidence="12 13">
    <name type="scientific">Opisthorchis viverrini</name>
    <name type="common">Southeast Asian liver fluke</name>
    <dbReference type="NCBI Taxonomy" id="6198"/>
    <lineage>
        <taxon>Eukaryota</taxon>
        <taxon>Metazoa</taxon>
        <taxon>Spiralia</taxon>
        <taxon>Lophotrochozoa</taxon>
        <taxon>Platyhelminthes</taxon>
        <taxon>Trematoda</taxon>
        <taxon>Digenea</taxon>
        <taxon>Opisthorchiida</taxon>
        <taxon>Opisthorchiata</taxon>
        <taxon>Opisthorchiidae</taxon>
        <taxon>Opisthorchis</taxon>
    </lineage>
</organism>
<feature type="compositionally biased region" description="Basic residues" evidence="9">
    <location>
        <begin position="2464"/>
        <end position="2476"/>
    </location>
</feature>
<feature type="compositionally biased region" description="Basic residues" evidence="9">
    <location>
        <begin position="84"/>
        <end position="97"/>
    </location>
</feature>
<feature type="compositionally biased region" description="Acidic residues" evidence="9">
    <location>
        <begin position="1716"/>
        <end position="1734"/>
    </location>
</feature>
<feature type="compositionally biased region" description="Acidic residues" evidence="9">
    <location>
        <begin position="2545"/>
        <end position="2560"/>
    </location>
</feature>
<feature type="compositionally biased region" description="Basic residues" evidence="9">
    <location>
        <begin position="2496"/>
        <end position="2506"/>
    </location>
</feature>
<dbReference type="SUPFAM" id="SSF57903">
    <property type="entry name" value="FYVE/PHD zinc finger"/>
    <property type="match status" value="3"/>
</dbReference>
<feature type="compositionally biased region" description="Polar residues" evidence="9">
    <location>
        <begin position="2563"/>
        <end position="2588"/>
    </location>
</feature>
<dbReference type="GO" id="GO:0016589">
    <property type="term" value="C:NURF complex"/>
    <property type="evidence" value="ECO:0007669"/>
    <property type="project" value="InterPro"/>
</dbReference>
<feature type="compositionally biased region" description="Basic residues" evidence="9">
    <location>
        <begin position="2527"/>
        <end position="2540"/>
    </location>
</feature>
<evidence type="ECO:0000256" key="5">
    <source>
        <dbReference type="ARBA" id="ARBA00023117"/>
    </source>
</evidence>
<evidence type="ECO:0000259" key="11">
    <source>
        <dbReference type="PROSITE" id="PS50827"/>
    </source>
</evidence>
<dbReference type="InterPro" id="IPR018501">
    <property type="entry name" value="DDT_dom"/>
</dbReference>
<keyword evidence="2" id="KW-0479">Metal-binding</keyword>
<feature type="region of interest" description="Disordered" evidence="9">
    <location>
        <begin position="2108"/>
        <end position="2143"/>
    </location>
</feature>
<keyword evidence="3 7" id="KW-0863">Zinc-finger</keyword>
<feature type="domain" description="PHD-type" evidence="10">
    <location>
        <begin position="3170"/>
        <end position="3222"/>
    </location>
</feature>
<dbReference type="Pfam" id="PF02791">
    <property type="entry name" value="DDT"/>
    <property type="match status" value="1"/>
</dbReference>
<feature type="region of interest" description="Disordered" evidence="9">
    <location>
        <begin position="2645"/>
        <end position="2681"/>
    </location>
</feature>
<evidence type="ECO:0000256" key="1">
    <source>
        <dbReference type="ARBA" id="ARBA00004123"/>
    </source>
</evidence>
<feature type="compositionally biased region" description="Polar residues" evidence="9">
    <location>
        <begin position="2121"/>
        <end position="2130"/>
    </location>
</feature>
<dbReference type="Gene3D" id="1.20.920.10">
    <property type="entry name" value="Bromodomain-like"/>
    <property type="match status" value="1"/>
</dbReference>
<evidence type="ECO:0000256" key="4">
    <source>
        <dbReference type="ARBA" id="ARBA00022833"/>
    </source>
</evidence>
<feature type="region of interest" description="Disordered" evidence="9">
    <location>
        <begin position="1603"/>
        <end position="1623"/>
    </location>
</feature>
<dbReference type="PROSITE" id="PS50827">
    <property type="entry name" value="DDT"/>
    <property type="match status" value="1"/>
</dbReference>
<feature type="compositionally biased region" description="Basic and acidic residues" evidence="9">
    <location>
        <begin position="1461"/>
        <end position="1482"/>
    </location>
</feature>
<feature type="compositionally biased region" description="Basic residues" evidence="9">
    <location>
        <begin position="2958"/>
        <end position="2967"/>
    </location>
</feature>
<feature type="compositionally biased region" description="Polar residues" evidence="9">
    <location>
        <begin position="171"/>
        <end position="183"/>
    </location>
</feature>
<feature type="region of interest" description="Disordered" evidence="9">
    <location>
        <begin position="2958"/>
        <end position="3079"/>
    </location>
</feature>
<dbReference type="InterPro" id="IPR011011">
    <property type="entry name" value="Znf_FYVE_PHD"/>
</dbReference>
<dbReference type="OrthoDB" id="784962at2759"/>
<gene>
    <name evidence="12" type="ORF">T265_11800</name>
</gene>
<dbReference type="InterPro" id="IPR013083">
    <property type="entry name" value="Znf_RING/FYVE/PHD"/>
</dbReference>
<feature type="region of interest" description="Disordered" evidence="9">
    <location>
        <begin position="2769"/>
        <end position="2788"/>
    </location>
</feature>
<feature type="compositionally biased region" description="Acidic residues" evidence="9">
    <location>
        <begin position="108"/>
        <end position="127"/>
    </location>
</feature>
<feature type="compositionally biased region" description="Basic and acidic residues" evidence="9">
    <location>
        <begin position="1052"/>
        <end position="1068"/>
    </location>
</feature>
<keyword evidence="13" id="KW-1185">Reference proteome</keyword>
<feature type="compositionally biased region" description="Basic and acidic residues" evidence="9">
    <location>
        <begin position="2993"/>
        <end position="3005"/>
    </location>
</feature>
<feature type="region of interest" description="Disordered" evidence="9">
    <location>
        <begin position="1044"/>
        <end position="1077"/>
    </location>
</feature>
<dbReference type="PANTHER" id="PTHR45975">
    <property type="entry name" value="NUCLEOSOME-REMODELING FACTOR SUBUNIT BPTF"/>
    <property type="match status" value="1"/>
</dbReference>
<dbReference type="SMART" id="SM00571">
    <property type="entry name" value="DDT"/>
    <property type="match status" value="1"/>
</dbReference>
<feature type="domain" description="PHD-type" evidence="10">
    <location>
        <begin position="3111"/>
        <end position="3163"/>
    </location>
</feature>
<evidence type="ECO:0008006" key="14">
    <source>
        <dbReference type="Google" id="ProtNLM"/>
    </source>
</evidence>
<keyword evidence="5" id="KW-0103">Bromodomain</keyword>
<evidence type="ECO:0000313" key="12">
    <source>
        <dbReference type="EMBL" id="KER19428.1"/>
    </source>
</evidence>
<dbReference type="CDD" id="cd15532">
    <property type="entry name" value="PHD2_CHD_II"/>
    <property type="match status" value="1"/>
</dbReference>
<dbReference type="GO" id="GO:0000978">
    <property type="term" value="F:RNA polymerase II cis-regulatory region sequence-specific DNA binding"/>
    <property type="evidence" value="ECO:0007669"/>
    <property type="project" value="TreeGrafter"/>
</dbReference>
<dbReference type="PROSITE" id="PS01359">
    <property type="entry name" value="ZF_PHD_1"/>
    <property type="match status" value="1"/>
</dbReference>
<reference evidence="12 13" key="1">
    <citation type="submission" date="2013-11" db="EMBL/GenBank/DDBJ databases">
        <title>Opisthorchis viverrini - life in the bile duct.</title>
        <authorList>
            <person name="Young N.D."/>
            <person name="Nagarajan N."/>
            <person name="Lin S.J."/>
            <person name="Korhonen P.K."/>
            <person name="Jex A.R."/>
            <person name="Hall R.S."/>
            <person name="Safavi-Hemami H."/>
            <person name="Kaewkong W."/>
            <person name="Bertrand D."/>
            <person name="Gao S."/>
            <person name="Seet Q."/>
            <person name="Wongkham S."/>
            <person name="Teh B.T."/>
            <person name="Wongkham C."/>
            <person name="Intapan P.M."/>
            <person name="Maleewong W."/>
            <person name="Yang X."/>
            <person name="Hu M."/>
            <person name="Wang Z."/>
            <person name="Hofmann A."/>
            <person name="Sternberg P.W."/>
            <person name="Tan P."/>
            <person name="Wang J."/>
            <person name="Gasser R.B."/>
        </authorList>
    </citation>
    <scope>NUCLEOTIDE SEQUENCE [LARGE SCALE GENOMIC DNA]</scope>
</reference>
<evidence type="ECO:0000256" key="6">
    <source>
        <dbReference type="ARBA" id="ARBA00023242"/>
    </source>
</evidence>
<dbReference type="Pfam" id="PF00078">
    <property type="entry name" value="RVT_1"/>
    <property type="match status" value="1"/>
</dbReference>
<feature type="region of interest" description="Disordered" evidence="9">
    <location>
        <begin position="2866"/>
        <end position="2922"/>
    </location>
</feature>
<feature type="coiled-coil region" evidence="8">
    <location>
        <begin position="2808"/>
        <end position="2835"/>
    </location>
</feature>
<feature type="compositionally biased region" description="Polar residues" evidence="9">
    <location>
        <begin position="2774"/>
        <end position="2788"/>
    </location>
</feature>
<feature type="compositionally biased region" description="Acidic residues" evidence="9">
    <location>
        <begin position="231"/>
        <end position="240"/>
    </location>
</feature>
<dbReference type="STRING" id="6198.A0A074YXN4"/>
<name>A0A074YXN4_OPIVI</name>
<feature type="region of interest" description="Disordered" evidence="9">
    <location>
        <begin position="1667"/>
        <end position="1783"/>
    </location>
</feature>
<dbReference type="PROSITE" id="PS50016">
    <property type="entry name" value="ZF_PHD_2"/>
    <property type="match status" value="3"/>
</dbReference>
<feature type="compositionally biased region" description="Basic and acidic residues" evidence="9">
    <location>
        <begin position="1423"/>
        <end position="1432"/>
    </location>
</feature>
<dbReference type="GO" id="GO:0008270">
    <property type="term" value="F:zinc ion binding"/>
    <property type="evidence" value="ECO:0007669"/>
    <property type="project" value="UniProtKB-KW"/>
</dbReference>
<dbReference type="RefSeq" id="XP_009176826.1">
    <property type="nucleotide sequence ID" value="XM_009178562.1"/>
</dbReference>
<accession>A0A074YXN4</accession>
<feature type="compositionally biased region" description="Basic residues" evidence="9">
    <location>
        <begin position="146"/>
        <end position="169"/>
    </location>
</feature>
<comment type="subcellular location">
    <subcellularLocation>
        <location evidence="1">Nucleus</location>
    </subcellularLocation>
</comment>
<evidence type="ECO:0000256" key="9">
    <source>
        <dbReference type="SAM" id="MobiDB-lite"/>
    </source>
</evidence>
<dbReference type="SMART" id="SM00249">
    <property type="entry name" value="PHD"/>
    <property type="match status" value="3"/>
</dbReference>
<evidence type="ECO:0000256" key="2">
    <source>
        <dbReference type="ARBA" id="ARBA00022723"/>
    </source>
</evidence>
<dbReference type="InterPro" id="IPR000477">
    <property type="entry name" value="RT_dom"/>
</dbReference>
<feature type="compositionally biased region" description="Polar residues" evidence="9">
    <location>
        <begin position="270"/>
        <end position="281"/>
    </location>
</feature>
<evidence type="ECO:0000313" key="13">
    <source>
        <dbReference type="Proteomes" id="UP000054324"/>
    </source>
</evidence>
<dbReference type="Gene3D" id="3.30.40.10">
    <property type="entry name" value="Zinc/RING finger domain, C3HC4 (zinc finger)"/>
    <property type="match status" value="3"/>
</dbReference>
<protein>
    <recommendedName>
        <fullName evidence="14">PHD-finger</fullName>
    </recommendedName>
</protein>
<feature type="region of interest" description="Disordered" evidence="9">
    <location>
        <begin position="2448"/>
        <end position="2588"/>
    </location>
</feature>
<dbReference type="SUPFAM" id="SSF56672">
    <property type="entry name" value="DNA/RNA polymerases"/>
    <property type="match status" value="1"/>
</dbReference>
<feature type="domain" description="PHD-type" evidence="10">
    <location>
        <begin position="521"/>
        <end position="568"/>
    </location>
</feature>
<dbReference type="KEGG" id="ovi:T265_11800"/>
<evidence type="ECO:0000259" key="10">
    <source>
        <dbReference type="PROSITE" id="PS50016"/>
    </source>
</evidence>
<sequence>MSTVPGSVGGGLGPPGTGPPSSSKKRTKIVFLSPTEVGNWDRLECNAEQKLLDKDDMLRYEKLLKNKPSVRKKTNSAVTLAARKTCRSKPAKNASRKKVVDSYAPWLGEDDSDEADAGLEGELDDDEYFRRLEEEKQREDEEEARRKKQAARAKKSKPSPKKQGYKVSRRISGNSARRGSQPNYAVLAGLVEEDSGRDDSEYGDGTVSSYSESKLDYEEVTNLRTLSPHEELDEDDGEEDRSERSYPVDDLSQSLDAEEEDAIMEEDEQQSSTRPDTSSRIVSDQLSVCPVSSDPFTIAMLNVDPIQLLYQSPHLALPPSASDLVCPKGLIMDAFSIYEILNRYNRLLRLSPFKVEDFLAALTANENSILLAEIHIALLRALTREDDAAGTLMYPVDSKDSVTITFHLLDRFNWPHLLAAYLASVKSSESAALAAASSLSSMSMAAAYAAGAAGCGPTGGGGADNVLTAALFPDGLIPLDPAYPFVPVEKRVAVLRGLANLIVATGPVRGDILRDGFLPHEDHCRVCHQSGDVLCCDGCTAVYHLTCLNPPLQSAPSSSWLCPICVKHQVTGVSECLTEEERSGRVHRREPIGTDRAGRVYWYIGRRLLVEPVNFAQREPHLPGLMEGVYDPQWIEQYFLQQLRSGEIISLPESADGAYDDTTGLPAPYVRCNPLVDYALEPPVYYYSCVDQVMELRRRLSTQWEPWLCHRLDALLPRLSTEMRTTETMTDEGMELFCQAHPDFQRLSSTSTSASTELKNVFSVFELESARSKSSIEDSGPTVGTNPPQTISTAPVKALYANSRGKLSLEFTTSSGVRQGCLLSPFLFNFVIATIMKNALPASNACGVEVLPGPPLTDIEYADDIALLGSDPVAMQTILNNLNNSASRFGMRFTPAKCKVLLQDWMGSNPSLMLADEPIETECAFDQVPSYESCYAPACLETPTKNPPLTEGDEFNESNAILAVDVKNCFYRNRDGIVIQTSRSEQSTEPTPATVLTENEHLELSLTSCLPPGVAQTKGAKLVAYRLSDEGTWRSWTNAYTTGVWSGSETNGSKDKLPESLDKKHPTDADETDTDSGPSVNIILTRQQFMEEKERRRLLGNKFSMTDLALDMWRYMEPPAVAYQLSEALEFLKVPCKLAEDFFSPGWFATVPRLFDVLRLTMCYFEAQLPTCFYTPAWRCFRNQWIETVLRASNPIQLADALAQFEASVRPVCYQRVWSNAIGHIAYERTTMAQREEDRRIRQIDRSGTSSANHAGSTAAANVPANLIRTRNPGPIRHSVWKYRGEEYRRLGGDGWMWLSSTRRAPAEEVHLVATAYPRLNQVVREGTTDSLQFGTSRPTVKRGLQHGIGWGVCPEYLQGEVPIKPPKPSECRGHVLHPITGIPLYLNPRRTSYVIPVEELSRIQAEALAQRLSPDSLTKPDGTPRETRSEPADPLEGPVEKPVAKSAEIAVTGDTSPSVKTEHQDSKTHVDADAHTDERSPDSLNRTNCVTSPVLNVSYCLQERIHFPPVVVRPPISPSLRSRRLRYRLDRLLARRQFAADTDKHAAQEAEASIHLLETEMIDLEKQRAELTERLSSLSAEIQEARTAKARAIKEKTDSAKSIPSFVSKGPVSSAGPVVSAQNQTGTNLQPMTKPLIQHSVLDFGNGPRFRVIAPRIDKQHCTALYQRTNDLQPKRPPSKPAQVRSGDDDGGGSIGQQLRRSSRKQKAVRRDPDFVVDFDDDDDEENEEEGEDNGGGTESADEFGDTGRSRPPRRTIPQFDGAGDEESSDAGNEPGIVVIPTGTAASTDPIEQAGNAEVEQVNQLESSESVVPADSTVPAGTSSTHKQTFQVISSPDLPGHRILRVVRAGDVAVSKQVTNVRLPVNGDPTMIVTSVDATEDYAQSQVCQKTLQSGDHAPTTLDPLSLSITISNSTVPITQLVGLNQSPKSTAAVSPTPAIQGPIVLPQNFRLPSGATSLIAAGPIRIADGKVIRTLQNLVPSNITGNRLNVPVTLSGSTPIRVILSAAPTSTSGSAPVVLTTTPVSAIPTSAEAIDSTGTIVTTNLSAPLSNVARSQPAILRRTLATVSTPGQLLPNEVKYFTIPQSQSIASVVAASTARKIVCGDPAPAPVVQSQPPADTSTLQQSRRSMAKTAHANDESRSAAVLLRPRLVLPQQSACSSTPNRLVSLQARAPTEAQVALNKAVTDATERLREAEAQAASVRSELAALDKRIADVRKKLVQQRALLSRGTVSTAQPYSLIRNTHIQSVQSGDEVLLPASLPPVNTYVWPPVEWKDEYKKRQSSSSLFRWNVRNLRWLILSAGRRELPGYDTEKKRLAQIVWPYPTAKPTLSETWRFRLSQLRLGPDRLSAMAKSYQPKDYGQDMANIALLMRILWHCIRWDDILGEPADNVHVLDADGRPCFRELMDYEDSGTGRAGQSAYCTRKIVGIQPLDKHWQRANYLVRLTHTRPSSSGAAQTRRTPGRNAKRSRRTAHAATNSSASESSTASPVPHSSRKSKSRKSVPRQDPDYDPFGDDSWWGSASARRRKRRPVGGRIHRSSESDDDDGAYDDEDDDDWPPSTRNSKGANRNNQSSAGAVNENSAASHQEIRVEERWMAEDHLFLWEIRTFMNEYLPPNHDYLHVGTEKLDGKSQAVATLRRPARLSTVPPSVQTKTEEANYTKQQPEELPENREEPPPHPNLANALVGTNTNLGTLTPYKDFVATHWLLSILLYIHLSYFLSNFVNFIYPFMHFPSASSGIIWDVHSGFRISGDPTVRLIPALSTRRRAYQRDSNPPDSSGQPEQTISPSVLEAKARARSLAASHAAKASVAARRMRNERALLEQRVRSLRSQILTRRRLHLSLARLISQDSLSDFQERDFHRERPTPIKVKQPPQDFPSKTPFTPLRGVTKRGRPPLSSRNRQSSQEASPRPKDVPVSRTGTRAFWNEDQENEPHWITKTSGLRRFSRGLAVVKRGRGRGRARFSRVLTNRVSASRKYRKPEDSPLPCPKPDDQEPHFDNEHSSSSGASTPSTSPGLGDETLERILIPSTVLKQDEPHSTPRGAAGKRRAAASRCLSTGSRGRAGRGRGYRGRPAGLAKGQTIRLPTAFAAPSPSTQTACPNIPDSTTLYCLCKTPYDPTREYLGCDLCQDWFHFECVGLRAAESGNLGESWHCPDCKKAEIDANEMLYCLCRTPYEPLRVYIACDGCDEWYHAECVGMTSEQAASHTGTYICPTCSKNAPNKPEGLSISDDHETPVKADPDTSSAAVTTIYETALESDTKMRLLELVEDMMHHKMAWPLVQVLDPQKYPAVVKLSDIKNLCTLLTELTQDMFETLGDFAFAMNRIFSDARTVFPQHSPEFHCADVMEAYFIQQMKRIKAGLDR</sequence>
<feature type="coiled-coil region" evidence="8">
    <location>
        <begin position="2180"/>
        <end position="2228"/>
    </location>
</feature>
<keyword evidence="4" id="KW-0862">Zinc</keyword>
<feature type="domain" description="DDT" evidence="11">
    <location>
        <begin position="328"/>
        <end position="388"/>
    </location>
</feature>
<evidence type="ECO:0000256" key="7">
    <source>
        <dbReference type="PROSITE-ProRule" id="PRU00146"/>
    </source>
</evidence>
<feature type="compositionally biased region" description="Polar residues" evidence="9">
    <location>
        <begin position="2451"/>
        <end position="2463"/>
    </location>
</feature>
<dbReference type="CDD" id="cd15560">
    <property type="entry name" value="PHD2_3_BPTF"/>
    <property type="match status" value="2"/>
</dbReference>